<accession>A0A3M3ZHI5</accession>
<evidence type="ECO:0000256" key="1">
    <source>
        <dbReference type="SAM" id="Phobius"/>
    </source>
</evidence>
<keyword evidence="1" id="KW-0472">Membrane</keyword>
<reference evidence="2 3" key="1">
    <citation type="submission" date="2018-08" db="EMBL/GenBank/DDBJ databases">
        <title>Recombination of ecologically and evolutionarily significant loci maintains genetic cohesion in the Pseudomonas syringae species complex.</title>
        <authorList>
            <person name="Dillon M."/>
            <person name="Thakur S."/>
            <person name="Almeida R.N.D."/>
            <person name="Weir B.S."/>
            <person name="Guttman D.S."/>
        </authorList>
    </citation>
    <scope>NUCLEOTIDE SEQUENCE [LARGE SCALE GENOMIC DNA]</scope>
    <source>
        <strain evidence="2 3">ICMP 4092</strain>
    </source>
</reference>
<dbReference type="AlphaFoldDB" id="A0A3M3ZHI5"/>
<organism evidence="2 3">
    <name type="scientific">Pseudomonas syringae pv. tagetis</name>
    <dbReference type="NCBI Taxonomy" id="129140"/>
    <lineage>
        <taxon>Bacteria</taxon>
        <taxon>Pseudomonadati</taxon>
        <taxon>Pseudomonadota</taxon>
        <taxon>Gammaproteobacteria</taxon>
        <taxon>Pseudomonadales</taxon>
        <taxon>Pseudomonadaceae</taxon>
        <taxon>Pseudomonas</taxon>
    </lineage>
</organism>
<evidence type="ECO:0000313" key="3">
    <source>
        <dbReference type="Proteomes" id="UP000268056"/>
    </source>
</evidence>
<dbReference type="Proteomes" id="UP000268056">
    <property type="component" value="Unassembled WGS sequence"/>
</dbReference>
<name>A0A3M3ZHI5_9PSED</name>
<feature type="transmembrane region" description="Helical" evidence="1">
    <location>
        <begin position="212"/>
        <end position="232"/>
    </location>
</feature>
<feature type="non-terminal residue" evidence="2">
    <location>
        <position position="1"/>
    </location>
</feature>
<evidence type="ECO:0000313" key="2">
    <source>
        <dbReference type="EMBL" id="RMO93314.1"/>
    </source>
</evidence>
<dbReference type="EMBL" id="RBQC01000012">
    <property type="protein sequence ID" value="RMO93314.1"/>
    <property type="molecule type" value="Genomic_DNA"/>
</dbReference>
<feature type="transmembrane region" description="Helical" evidence="1">
    <location>
        <begin position="244"/>
        <end position="266"/>
    </location>
</feature>
<protein>
    <submittedName>
        <fullName evidence="2">Putative Membrane protein</fullName>
    </submittedName>
</protein>
<comment type="caution">
    <text evidence="2">The sequence shown here is derived from an EMBL/GenBank/DDBJ whole genome shotgun (WGS) entry which is preliminary data.</text>
</comment>
<feature type="transmembrane region" description="Helical" evidence="1">
    <location>
        <begin position="112"/>
        <end position="132"/>
    </location>
</feature>
<sequence length="497" mass="55406">YNTRQSTARNLQAHKHKLRVHELSIPALLDFQNNEYAKLLQDEIRQYFQSGKTLAKDWLARARGWTDRLGGTAGSITWGVVMLNLINTAFLYRDLTRDGDFSTKDIGKVTYGLGYSFNLLMAVFVEAPWAIIRTAKPLVIGGYDVGILDKSAAYWKARGNAVWGDAIRGFRGSMVAMGGFGIVAATLEVFDVLDDSAGAKTSKEKNWLDLKIVSVGLMGVGSAAQLFAGIYPASTVAIIVMNPWFSVALLVAGLIYLFATMALNYFKQDSVGWWLRKCCWSITLDYRYAETADGEHEEVRALMEIQLSPQVHIKSTVHYEKRYLGKSDHYSVAVQNGAGVQVRLPNQVRGQSVHFNIVSSKRPWGVLPVEKIDQPIHEAFLDHGQFRKVEQFGMLTDKPAGKASEDFTYPRMPPENEDLIWETWVPLDKDATYLELQIWYPTSLLKTGKDDRSYLFQMELGTKGDTAIDGLAAVELEVKASSRVGALTLEVAEGTPV</sequence>
<keyword evidence="1" id="KW-1133">Transmembrane helix</keyword>
<keyword evidence="1" id="KW-0812">Transmembrane</keyword>
<feature type="transmembrane region" description="Helical" evidence="1">
    <location>
        <begin position="69"/>
        <end position="92"/>
    </location>
</feature>
<gene>
    <name evidence="2" type="ORF">ALQ32_100790</name>
</gene>
<proteinExistence type="predicted"/>